<dbReference type="RefSeq" id="WP_138257246.1">
    <property type="nucleotide sequence ID" value="NZ_VBUK01000001.1"/>
</dbReference>
<dbReference type="OrthoDB" id="9816120at2"/>
<keyword evidence="2" id="KW-1185">Reference proteome</keyword>
<evidence type="ECO:0000313" key="1">
    <source>
        <dbReference type="EMBL" id="TLF47103.1"/>
    </source>
</evidence>
<sequence length="667" mass="75587">MNKIIIFNSLFILITLCSCSNSKTSRLERNVDSKEFTIVKYNNNEISVELGVGLWAWPLPMDFDNDGDMDMIVSCPDTPFNGTYFFENTSGPKVKMPIFEEPIKIGEGMKNLQVFSDGSQTRVLGRGVEYLNFKKDIFSNSKNLPFKEEIEKNHSKIRFSQWKYVDYENDGDLDIIVGIDDWTDYGWDNAFNEEGEWINGPLHGYIYLLENENGGYINRGTINVGNEPIDVYGAPSPNFADFDGDGDLDIICGEFLDRFNWFENIGTREKPIYSEGRFLENKNGTITMDLEMIIPSSLDWDKDGDIDLIVGDEDGRVAFVENTGLVENSMPVFNSPKYFYQKADNLKFGALSTPYSVDWDEDGDEDLIVGNSAGYIAFIENLGGDSLPKWDSPKKLTAEGEEIRYLAGENGSIQGPAERKWGYTTLSINDWDGDGLKDIIVNSIWGKIMWHRNIGSKGTPELQAAIPIKVGWGADSIPKPEWNWWNPERNELATQWRTTPVTIDWNKDGLMDLVMLDHEGYLSFYERYNDNGELYLKPGQRIFYGKGESEFDNKNKPTAKNDGPLRLNNGKYGASGRRKICFVDWDMDGDLDLIVNGKNASWFENVLEEGDKVSFVYKGDLSEKKIAGHTTSPTVVDWNGDKIPDILLGAEDGHFYLFTNPLSQKNN</sequence>
<dbReference type="InterPro" id="IPR028994">
    <property type="entry name" value="Integrin_alpha_N"/>
</dbReference>
<reference evidence="1 2" key="1">
    <citation type="journal article" date="2017" name="Int. J. Syst. Evol. Microbiol.">
        <title>Maripseudobacter aurantiacus gen. nov., sp. nov., a novel member of the family Flavobacteriaceae isolated from a sedimentation basin.</title>
        <authorList>
            <person name="Chen C."/>
            <person name="Su Y."/>
            <person name="Tao T."/>
            <person name="Fu G."/>
            <person name="Zhang C."/>
            <person name="Sun C."/>
            <person name="Zhang X."/>
            <person name="Wu M."/>
        </authorList>
    </citation>
    <scope>NUCLEOTIDE SEQUENCE [LARGE SCALE GENOMIC DNA]</scope>
    <source>
        <strain evidence="2">CDA4</strain>
    </source>
</reference>
<dbReference type="PANTHER" id="PTHR44103:SF1">
    <property type="entry name" value="PROPROTEIN CONVERTASE P"/>
    <property type="match status" value="1"/>
</dbReference>
<proteinExistence type="predicted"/>
<evidence type="ECO:0000313" key="2">
    <source>
        <dbReference type="Proteomes" id="UP000308382"/>
    </source>
</evidence>
<dbReference type="AlphaFoldDB" id="A0A5R8MC32"/>
<comment type="caution">
    <text evidence="1">The sequence shown here is derived from an EMBL/GenBank/DDBJ whole genome shotgun (WGS) entry which is preliminary data.</text>
</comment>
<dbReference type="PROSITE" id="PS51257">
    <property type="entry name" value="PROKAR_LIPOPROTEIN"/>
    <property type="match status" value="1"/>
</dbReference>
<gene>
    <name evidence="1" type="ORF">FEK29_04880</name>
</gene>
<dbReference type="PANTHER" id="PTHR44103">
    <property type="entry name" value="PROPROTEIN CONVERTASE P"/>
    <property type="match status" value="1"/>
</dbReference>
<accession>A0A5R8MC32</accession>
<dbReference type="SUPFAM" id="SSF69318">
    <property type="entry name" value="Integrin alpha N-terminal domain"/>
    <property type="match status" value="2"/>
</dbReference>
<dbReference type="Proteomes" id="UP000308382">
    <property type="component" value="Unassembled WGS sequence"/>
</dbReference>
<dbReference type="EMBL" id="VBUK01000001">
    <property type="protein sequence ID" value="TLF47103.1"/>
    <property type="molecule type" value="Genomic_DNA"/>
</dbReference>
<dbReference type="Gene3D" id="2.130.10.130">
    <property type="entry name" value="Integrin alpha, N-terminal"/>
    <property type="match status" value="2"/>
</dbReference>
<protein>
    <submittedName>
        <fullName evidence="1">VCBS repeat-containing protein</fullName>
    </submittedName>
</protein>
<organism evidence="1 2">
    <name type="scientific">Maribacter aurantiacus</name>
    <dbReference type="NCBI Taxonomy" id="1882343"/>
    <lineage>
        <taxon>Bacteria</taxon>
        <taxon>Pseudomonadati</taxon>
        <taxon>Bacteroidota</taxon>
        <taxon>Flavobacteriia</taxon>
        <taxon>Flavobacteriales</taxon>
        <taxon>Flavobacteriaceae</taxon>
        <taxon>Maribacter</taxon>
    </lineage>
</organism>
<name>A0A5R8MC32_9FLAO</name>